<comment type="function">
    <text evidence="7">Involved in lipopolysaccharide (LPS) biosynthesis. Catalyzes the transfer of 3-deoxy-D-manno-octulosonate (Kdo) residue(s) from CMP-Kdo to lipid IV(A), the tetraacyldisaccharide-1,4'-bisphosphate precursor of lipid A.</text>
</comment>
<evidence type="ECO:0000256" key="4">
    <source>
        <dbReference type="ARBA" id="ARBA00022679"/>
    </source>
</evidence>
<dbReference type="Pfam" id="PF04413">
    <property type="entry name" value="Glycos_transf_N"/>
    <property type="match status" value="1"/>
</dbReference>
<dbReference type="UniPathway" id="UPA00958"/>
<comment type="caution">
    <text evidence="9">The sequence shown here is derived from an EMBL/GenBank/DDBJ whole genome shotgun (WGS) entry which is preliminary data.</text>
</comment>
<reference evidence="9 10" key="1">
    <citation type="submission" date="2006-04" db="EMBL/GenBank/DDBJ databases">
        <authorList>
            <person name="Nierman W.C."/>
        </authorList>
    </citation>
    <scope>NUCLEOTIDE SEQUENCE [LARGE SCALE GENOMIC DNA]</scope>
    <source>
        <strain evidence="9 10">DW4/3-1</strain>
    </source>
</reference>
<dbReference type="InterPro" id="IPR038107">
    <property type="entry name" value="Glycos_transf_N_sf"/>
</dbReference>
<dbReference type="InterPro" id="IPR039901">
    <property type="entry name" value="Kdotransferase"/>
</dbReference>
<protein>
    <recommendedName>
        <fullName evidence="3 7">3-deoxy-D-manno-octulosonic acid transferase</fullName>
        <shortName evidence="7">Kdo transferase</shortName>
        <ecNumber evidence="2 7">2.4.99.12</ecNumber>
    </recommendedName>
    <alternativeName>
        <fullName evidence="5 7">Lipid IV(A) 3-deoxy-D-manno-octulosonic acid transferase</fullName>
    </alternativeName>
</protein>
<evidence type="ECO:0000313" key="9">
    <source>
        <dbReference type="EMBL" id="EAU64904.1"/>
    </source>
</evidence>
<evidence type="ECO:0000259" key="8">
    <source>
        <dbReference type="Pfam" id="PF04413"/>
    </source>
</evidence>
<dbReference type="GO" id="GO:0009245">
    <property type="term" value="P:lipid A biosynthetic process"/>
    <property type="evidence" value="ECO:0007669"/>
    <property type="project" value="TreeGrafter"/>
</dbReference>
<comment type="catalytic activity">
    <reaction evidence="6 7">
        <text>lipid IVA (E. coli) + CMP-3-deoxy-beta-D-manno-octulosonate = alpha-Kdo-(2-&gt;6)-lipid IVA (E. coli) + CMP + H(+)</text>
        <dbReference type="Rhea" id="RHEA:28066"/>
        <dbReference type="ChEBI" id="CHEBI:15378"/>
        <dbReference type="ChEBI" id="CHEBI:58603"/>
        <dbReference type="ChEBI" id="CHEBI:60364"/>
        <dbReference type="ChEBI" id="CHEBI:60377"/>
        <dbReference type="ChEBI" id="CHEBI:85987"/>
        <dbReference type="EC" id="2.4.99.12"/>
    </reaction>
</comment>
<keyword evidence="7" id="KW-1003">Cell membrane</keyword>
<comment type="similarity">
    <text evidence="7">Belongs to the glycosyltransferase group 1 family.</text>
</comment>
<keyword evidence="7" id="KW-0448">Lipopolysaccharide biosynthesis</keyword>
<name>Q08WP0_STIAD</name>
<evidence type="ECO:0000256" key="1">
    <source>
        <dbReference type="ARBA" id="ARBA00004713"/>
    </source>
</evidence>
<comment type="pathway">
    <text evidence="1 7">Bacterial outer membrane biogenesis; LPS core biosynthesis.</text>
</comment>
<keyword evidence="7" id="KW-1133">Transmembrane helix</keyword>
<dbReference type="GO" id="GO:0005886">
    <property type="term" value="C:plasma membrane"/>
    <property type="evidence" value="ECO:0007669"/>
    <property type="project" value="UniProtKB-SubCell"/>
</dbReference>
<dbReference type="PANTHER" id="PTHR42755:SF1">
    <property type="entry name" value="3-DEOXY-D-MANNO-OCTULOSONIC ACID TRANSFERASE, MITOCHONDRIAL-RELATED"/>
    <property type="match status" value="1"/>
</dbReference>
<dbReference type="AlphaFoldDB" id="Q08WP0"/>
<dbReference type="GO" id="GO:0009244">
    <property type="term" value="P:lipopolysaccharide core region biosynthetic process"/>
    <property type="evidence" value="ECO:0007669"/>
    <property type="project" value="UniProtKB-UniRule"/>
</dbReference>
<dbReference type="Proteomes" id="UP000032702">
    <property type="component" value="Unassembled WGS sequence"/>
</dbReference>
<feature type="domain" description="3-deoxy-D-manno-octulosonic-acid transferase N-terminal" evidence="8">
    <location>
        <begin position="54"/>
        <end position="235"/>
    </location>
</feature>
<evidence type="ECO:0000313" key="10">
    <source>
        <dbReference type="Proteomes" id="UP000032702"/>
    </source>
</evidence>
<keyword evidence="7" id="KW-0812">Transmembrane</keyword>
<dbReference type="SUPFAM" id="SSF53756">
    <property type="entry name" value="UDP-Glycosyltransferase/glycogen phosphorylase"/>
    <property type="match status" value="1"/>
</dbReference>
<comment type="subcellular location">
    <subcellularLocation>
        <location evidence="7">Cell membrane</location>
    </subcellularLocation>
</comment>
<dbReference type="PANTHER" id="PTHR42755">
    <property type="entry name" value="3-DEOXY-MANNO-OCTULOSONATE CYTIDYLYLTRANSFERASE"/>
    <property type="match status" value="1"/>
</dbReference>
<keyword evidence="7" id="KW-0472">Membrane</keyword>
<evidence type="ECO:0000256" key="3">
    <source>
        <dbReference type="ARBA" id="ARBA00019077"/>
    </source>
</evidence>
<sequence>MDCPRAGARAATGLGHLIEDTAPSMRLLYILASYVLFALLFPVLSVYRKTRHGLLQRLGFYAPGVLPGGSGPMLWLHGASAGDLLALSPMFGPLRERFPGCRILLSTTTNTGFLMARDRLAKQIDGVVYAPYDLWGATRRAVKAIQPDLLVLEYTEIWPNLIRAAKRKGAGIALTNGRFSPKNLGKYQWLFALIGNPLKDMDLFLMRQEEEAERARHLGAPGPRVWVTGNTKFDALAASPVREDEALRQALGLPEGGPVLMAGSTHEGEEALLLSVYRRLLPAHPALRLVVAPRYIDRAGRILGLAREAGLTAGLRSRNNPEGGQVVVLDTMGELARAYRLAALVFVGGSFTNRGGQNILEPAGQGKPVLYGPHMDNFRDSVQVLEGRGGIQVRDAEELYLRVSELLSRPETLEALGKQARETVSQISGASRRNVEHMVKLLAQAPIHPMDKQE</sequence>
<evidence type="ECO:0000256" key="2">
    <source>
        <dbReference type="ARBA" id="ARBA00012621"/>
    </source>
</evidence>
<dbReference type="Gene3D" id="3.40.50.2000">
    <property type="entry name" value="Glycogen Phosphorylase B"/>
    <property type="match status" value="1"/>
</dbReference>
<dbReference type="Gene3D" id="3.40.50.11720">
    <property type="entry name" value="3-Deoxy-D-manno-octulosonic-acid transferase, N-terminal domain"/>
    <property type="match status" value="1"/>
</dbReference>
<accession>Q08WP0</accession>
<evidence type="ECO:0000256" key="7">
    <source>
        <dbReference type="RuleBase" id="RU365103"/>
    </source>
</evidence>
<evidence type="ECO:0000256" key="6">
    <source>
        <dbReference type="ARBA" id="ARBA00049183"/>
    </source>
</evidence>
<organism evidence="9 10">
    <name type="scientific">Stigmatella aurantiaca (strain DW4/3-1)</name>
    <dbReference type="NCBI Taxonomy" id="378806"/>
    <lineage>
        <taxon>Bacteria</taxon>
        <taxon>Pseudomonadati</taxon>
        <taxon>Myxococcota</taxon>
        <taxon>Myxococcia</taxon>
        <taxon>Myxococcales</taxon>
        <taxon>Cystobacterineae</taxon>
        <taxon>Archangiaceae</taxon>
        <taxon>Stigmatella</taxon>
    </lineage>
</organism>
<feature type="transmembrane region" description="Helical" evidence="7">
    <location>
        <begin position="27"/>
        <end position="47"/>
    </location>
</feature>
<dbReference type="EMBL" id="AAMD01000099">
    <property type="protein sequence ID" value="EAU64904.1"/>
    <property type="molecule type" value="Genomic_DNA"/>
</dbReference>
<dbReference type="InterPro" id="IPR007507">
    <property type="entry name" value="Glycos_transf_N"/>
</dbReference>
<proteinExistence type="inferred from homology"/>
<dbReference type="GO" id="GO:0043842">
    <property type="term" value="F:Kdo transferase activity"/>
    <property type="evidence" value="ECO:0007669"/>
    <property type="project" value="UniProtKB-EC"/>
</dbReference>
<dbReference type="EC" id="2.4.99.12" evidence="2 7"/>
<keyword evidence="4 7" id="KW-0808">Transferase</keyword>
<gene>
    <name evidence="9" type="ORF">STIAU_5462</name>
</gene>
<evidence type="ECO:0000256" key="5">
    <source>
        <dbReference type="ARBA" id="ARBA00031445"/>
    </source>
</evidence>